<dbReference type="Pfam" id="PF05032">
    <property type="entry name" value="Spo12"/>
    <property type="match status" value="1"/>
</dbReference>
<accession>A0A0A8L9L4</accession>
<feature type="region of interest" description="Disordered" evidence="1">
    <location>
        <begin position="1"/>
        <end position="23"/>
    </location>
</feature>
<evidence type="ECO:0000313" key="2">
    <source>
        <dbReference type="EMBL" id="CDO94783.1"/>
    </source>
</evidence>
<comment type="caution">
    <text evidence="2">The sequence shown here is derived from an EMBL/GenBank/DDBJ whole genome shotgun (WGS) entry which is preliminary data.</text>
</comment>
<protein>
    <submittedName>
        <fullName evidence="2">WGS project CCBQ000000000 data, contig 00046</fullName>
    </submittedName>
</protein>
<name>A0A0A8L9L4_9SACH</name>
<dbReference type="Proteomes" id="UP000031516">
    <property type="component" value="Unassembled WGS sequence"/>
</dbReference>
<organism evidence="2 3">
    <name type="scientific">Kluyveromyces dobzhanskii CBS 2104</name>
    <dbReference type="NCBI Taxonomy" id="1427455"/>
    <lineage>
        <taxon>Eukaryota</taxon>
        <taxon>Fungi</taxon>
        <taxon>Dikarya</taxon>
        <taxon>Ascomycota</taxon>
        <taxon>Saccharomycotina</taxon>
        <taxon>Saccharomycetes</taxon>
        <taxon>Saccharomycetales</taxon>
        <taxon>Saccharomycetaceae</taxon>
        <taxon>Kluyveromyces</taxon>
    </lineage>
</organism>
<sequence>MTNGQFQLLHQKQQAQTTGASASGTNLHKAMFKKPTPHQLSEIKNKFASPTDDLLSPCSQKLNDHKSKLFQAKANPTKLSFQSKQLAEEF</sequence>
<gene>
    <name evidence="2" type="ORF">KLDO_g3039</name>
</gene>
<keyword evidence="3" id="KW-1185">Reference proteome</keyword>
<proteinExistence type="predicted"/>
<evidence type="ECO:0000313" key="3">
    <source>
        <dbReference type="Proteomes" id="UP000031516"/>
    </source>
</evidence>
<evidence type="ECO:0000256" key="1">
    <source>
        <dbReference type="SAM" id="MobiDB-lite"/>
    </source>
</evidence>
<reference evidence="2 3" key="1">
    <citation type="submission" date="2014-03" db="EMBL/GenBank/DDBJ databases">
        <title>The genome of Kluyveromyces dobzhanskii.</title>
        <authorList>
            <person name="Nystedt B."/>
            <person name="Astrom S."/>
        </authorList>
    </citation>
    <scope>NUCLEOTIDE SEQUENCE [LARGE SCALE GENOMIC DNA]</scope>
    <source>
        <strain evidence="2 3">CBS 2104</strain>
    </source>
</reference>
<dbReference type="InterPro" id="IPR007727">
    <property type="entry name" value="Spo12"/>
</dbReference>
<dbReference type="AlphaFoldDB" id="A0A0A8L9L4"/>
<feature type="compositionally biased region" description="Low complexity" evidence="1">
    <location>
        <begin position="1"/>
        <end position="16"/>
    </location>
</feature>
<dbReference type="OrthoDB" id="5578329at2759"/>
<dbReference type="EMBL" id="CCBQ010000040">
    <property type="protein sequence ID" value="CDO94783.1"/>
    <property type="molecule type" value="Genomic_DNA"/>
</dbReference>